<sequence>MSELLSNTSHAIQDAKLLYESLKRSSQKNEKIKNLDKLWQILNDIRESGERDFSLAEIGRRLEKVGGLKTQSLRNKQGKDFRDLIHVYANGVNGSTKYIPKNRSTVDEAISLINDPSVRGVIRTALDDAKRLKVTNDNLHAAFKNIQVGSDINSNNKKLVSEGIVESDHNGSLSLQLIQALKKGINEKRLAQQGMCIEKNGSITNEHGDTIFPPSFVFAIRKILEQ</sequence>
<dbReference type="NCBIfam" id="NF040692">
    <property type="entry name" value="recomb_assoc"/>
    <property type="match status" value="1"/>
</dbReference>
<name>D0SFW4_ACIJO</name>
<gene>
    <name evidence="1" type="ORF">HMPREF0016_02737</name>
</gene>
<dbReference type="EMBL" id="GG704969">
    <property type="protein sequence ID" value="EEY95348.1"/>
    <property type="molecule type" value="Genomic_DNA"/>
</dbReference>
<evidence type="ECO:0000313" key="2">
    <source>
        <dbReference type="Proteomes" id="UP000012047"/>
    </source>
</evidence>
<protein>
    <submittedName>
        <fullName evidence="1">Uncharacterized protein</fullName>
    </submittedName>
</protein>
<dbReference type="HOGENOM" id="CLU_105727_0_0_6"/>
<dbReference type="eggNOG" id="COG2267">
    <property type="taxonomic scope" value="Bacteria"/>
</dbReference>
<evidence type="ECO:0000313" key="1">
    <source>
        <dbReference type="EMBL" id="EEY95348.1"/>
    </source>
</evidence>
<dbReference type="InterPro" id="IPR048061">
    <property type="entry name" value="GmtX-like"/>
</dbReference>
<dbReference type="Proteomes" id="UP000012047">
    <property type="component" value="Unassembled WGS sequence"/>
</dbReference>
<accession>D0SFW4</accession>
<reference evidence="2" key="1">
    <citation type="journal article" date="2012" name="PLoS ONE">
        <title>The success of Acinetobacter species; genetic, metabolic and virulence attributes.</title>
        <authorList>
            <person name="Peleg A.Y."/>
            <person name="de Breij A."/>
            <person name="Adams M.D."/>
            <person name="Cerqueira G.M."/>
            <person name="Mocali S."/>
            <person name="Galardini M."/>
            <person name="Nibbering P.H."/>
            <person name="Earl A.M."/>
            <person name="Ward D.V."/>
            <person name="Paterson D.L."/>
            <person name="Seifert H."/>
            <person name="Dijkshoorn L."/>
        </authorList>
    </citation>
    <scope>NUCLEOTIDE SEQUENCE [LARGE SCALE GENOMIC DNA]</scope>
    <source>
        <strain evidence="2">SH046</strain>
    </source>
</reference>
<organism evidence="1 2">
    <name type="scientific">Acinetobacter johnsonii SH046</name>
    <dbReference type="NCBI Taxonomy" id="575586"/>
    <lineage>
        <taxon>Bacteria</taxon>
        <taxon>Pseudomonadati</taxon>
        <taxon>Pseudomonadota</taxon>
        <taxon>Gammaproteobacteria</taxon>
        <taxon>Moraxellales</taxon>
        <taxon>Moraxellaceae</taxon>
        <taxon>Acinetobacter</taxon>
    </lineage>
</organism>
<dbReference type="RefSeq" id="WP_005401579.1">
    <property type="nucleotide sequence ID" value="NZ_GG704969.1"/>
</dbReference>
<proteinExistence type="predicted"/>
<dbReference type="AlphaFoldDB" id="D0SFW4"/>